<dbReference type="Proteomes" id="UP000790377">
    <property type="component" value="Unassembled WGS sequence"/>
</dbReference>
<organism evidence="1 2">
    <name type="scientific">Hygrophoropsis aurantiaca</name>
    <dbReference type="NCBI Taxonomy" id="72124"/>
    <lineage>
        <taxon>Eukaryota</taxon>
        <taxon>Fungi</taxon>
        <taxon>Dikarya</taxon>
        <taxon>Basidiomycota</taxon>
        <taxon>Agaricomycotina</taxon>
        <taxon>Agaricomycetes</taxon>
        <taxon>Agaricomycetidae</taxon>
        <taxon>Boletales</taxon>
        <taxon>Coniophorineae</taxon>
        <taxon>Hygrophoropsidaceae</taxon>
        <taxon>Hygrophoropsis</taxon>
    </lineage>
</organism>
<proteinExistence type="predicted"/>
<reference evidence="1" key="1">
    <citation type="journal article" date="2021" name="New Phytol.">
        <title>Evolutionary innovations through gain and loss of genes in the ectomycorrhizal Boletales.</title>
        <authorList>
            <person name="Wu G."/>
            <person name="Miyauchi S."/>
            <person name="Morin E."/>
            <person name="Kuo A."/>
            <person name="Drula E."/>
            <person name="Varga T."/>
            <person name="Kohler A."/>
            <person name="Feng B."/>
            <person name="Cao Y."/>
            <person name="Lipzen A."/>
            <person name="Daum C."/>
            <person name="Hundley H."/>
            <person name="Pangilinan J."/>
            <person name="Johnson J."/>
            <person name="Barry K."/>
            <person name="LaButti K."/>
            <person name="Ng V."/>
            <person name="Ahrendt S."/>
            <person name="Min B."/>
            <person name="Choi I.G."/>
            <person name="Park H."/>
            <person name="Plett J.M."/>
            <person name="Magnuson J."/>
            <person name="Spatafora J.W."/>
            <person name="Nagy L.G."/>
            <person name="Henrissat B."/>
            <person name="Grigoriev I.V."/>
            <person name="Yang Z.L."/>
            <person name="Xu J."/>
            <person name="Martin F.M."/>
        </authorList>
    </citation>
    <scope>NUCLEOTIDE SEQUENCE</scope>
    <source>
        <strain evidence="1">ATCC 28755</strain>
    </source>
</reference>
<keyword evidence="2" id="KW-1185">Reference proteome</keyword>
<dbReference type="EMBL" id="MU267594">
    <property type="protein sequence ID" value="KAH7916067.1"/>
    <property type="molecule type" value="Genomic_DNA"/>
</dbReference>
<comment type="caution">
    <text evidence="1">The sequence shown here is derived from an EMBL/GenBank/DDBJ whole genome shotgun (WGS) entry which is preliminary data.</text>
</comment>
<evidence type="ECO:0000313" key="2">
    <source>
        <dbReference type="Proteomes" id="UP000790377"/>
    </source>
</evidence>
<accession>A0ACB8AUJ8</accession>
<sequence>MASGSTDSPHSETSDSDAVNSANARVYFGPLQSPEKKFLTQDIARRTLHLVGGSSPPRRSPRFSAYSSPSPQQHGQDNPVDVSDSDEDAAEIDEVTAHLSRGGTPDNDPLPQDEPSSVLASRIMRAHDNPSPPPRQQNDLDSHDSLVNRRFPLMDAYPPPSPFRSINLHERLNQLSAPASEYSLQPRQAPPTLDGAFVDSPNNRSQQDLMSFDSIPTSEEISTPQDFSDMSESHIPTAKGSMHTTVDDLLSQSPAHVSSIERAATPSDQQGTSSVHEVTNQRIIMEVGLDDTSAATSSNAQAPSSSSSIPVPPATPIRRSPRQSRQPHNVQVGHATNNSGTTHSKGKGKATHATPGAINDVQPLEEAQLTRQSSAESDETIPGVVGRKSRRKNSGRRVPPGSQRELGSLSPESASVLARLVPTTQSTAPTTTPSPSIPHTEIERTQTSTPQKASTSNISHPNLLKATIQRPPVPLTPMRLTANFRNPSSPLKFSFTVEDTARTPARRVPIVNAIPSSILSSQKTAQLSARGDNIGQLGLGRTPVFTRPALDVPSRSPAKRIPVPEFMSSLKSTSMNSPSRLIPRARSASVEPAPTKPLPVRSQSVDPTQNAESKGKNFLFAKPSATIPRPGSNLPFPLVPGQTSGSGLPHSIPEESEVPDAMPGPSTATTSRNLPASSPMKSNLKQPSAGSRIPRIGVKPYARPVAKNGKGKEVSTTAKPQPTLALILIDIFQKPSSQLVHAGGGSSSDEFPSTLLSNKKGTSESTTLATLKRKRGTESVTSPPGIQPMMVRQVLPGMLGGKYAVKPSSMPETHEAMPSQSSPQKTAGPMGMRKVVDGMFAGHYGAPRDAKAKLAEEVDKEGIPTPSDDLKPSVNAEDSRPQESPIHDTAMSSPVPNEGSEENEGELRKSSPPREVTESSSQTRRPARTRKTAPRPVADVFGATTRQVQPRRKPPVSRSDGDGFQGMSAVALKALTNSNTTKNQQFLVKIETEIIRKDGVRPESPTTKVRTILQKQREERDKQRQERAERRARRSEDGPNLSDTEGMSEFGDHSFLGHDENDSPRDKYRRGPGDDEDYETPEKHERPIKRLRFGEGSEEETGEKKRVKWHRGLSTTIYLDELHPKPKARPKDLVIGKGCLAPAIKHIQLDTLGNMPDAPLNNLVQENIVVKKFVYDNDIEPEVVAPAKATRSRSKKAKS</sequence>
<evidence type="ECO:0000313" key="1">
    <source>
        <dbReference type="EMBL" id="KAH7916067.1"/>
    </source>
</evidence>
<protein>
    <submittedName>
        <fullName evidence="1">Uncharacterized protein</fullName>
    </submittedName>
</protein>
<name>A0ACB8AUJ8_9AGAM</name>
<gene>
    <name evidence="1" type="ORF">BJ138DRAFT_1053698</name>
</gene>